<dbReference type="SUPFAM" id="SSF53474">
    <property type="entry name" value="alpha/beta-Hydrolases"/>
    <property type="match status" value="1"/>
</dbReference>
<dbReference type="PANTHER" id="PTHR47909">
    <property type="entry name" value="ALPHA/BETA-HYDROLASES SUPERFAMILY PROTEIN"/>
    <property type="match status" value="1"/>
</dbReference>
<evidence type="ECO:0000313" key="3">
    <source>
        <dbReference type="EMBL" id="GMI05827.1"/>
    </source>
</evidence>
<reference evidence="4" key="1">
    <citation type="journal article" date="2023" name="Commun. Biol.">
        <title>Genome analysis of Parmales, the sister group of diatoms, reveals the evolutionary specialization of diatoms from phago-mixotrophs to photoautotrophs.</title>
        <authorList>
            <person name="Ban H."/>
            <person name="Sato S."/>
            <person name="Yoshikawa S."/>
            <person name="Yamada K."/>
            <person name="Nakamura Y."/>
            <person name="Ichinomiya M."/>
            <person name="Sato N."/>
            <person name="Blanc-Mathieu R."/>
            <person name="Endo H."/>
            <person name="Kuwata A."/>
            <person name="Ogata H."/>
        </authorList>
    </citation>
    <scope>NUCLEOTIDE SEQUENCE [LARGE SCALE GENOMIC DNA]</scope>
    <source>
        <strain evidence="4">NIES 3699</strain>
    </source>
</reference>
<dbReference type="Gene3D" id="3.40.50.1820">
    <property type="entry name" value="alpha/beta hydrolase"/>
    <property type="match status" value="1"/>
</dbReference>
<evidence type="ECO:0000259" key="2">
    <source>
        <dbReference type="Pfam" id="PF05057"/>
    </source>
</evidence>
<name>A0A9W7CFX2_9STRA</name>
<sequence length="307" mass="33081">MILYQCLFLFLAYIPLTQPLSLTTATNNKPHVLILPAQFLVPADYASLERTLVADHGFPSATTTPLTRLDWLKVIPSSPADKFIKGTLDPKQTLKWYYGKIETQLSQILREHPPDTQPDGVTKVALVGHSIGGWVARSFIGGLYSADTAVGSLLKSRKSLRITSLTTLGSPMKTSPSALVDQTRGLLKFIEEEDSCSPAAMGIPISNIASSGIKGKIFSTDLESLVAASGYWSLNGDLFSEGDGIVPVSVASIDAPAKVLKDVKHAGSVPTPWNIFSDSKSIELSEEAFGKWYGSPSVVSEWSELIV</sequence>
<dbReference type="InterPro" id="IPR007751">
    <property type="entry name" value="DUF676_lipase-like"/>
</dbReference>
<evidence type="ECO:0000256" key="1">
    <source>
        <dbReference type="SAM" id="SignalP"/>
    </source>
</evidence>
<dbReference type="Pfam" id="PF05057">
    <property type="entry name" value="DUF676"/>
    <property type="match status" value="1"/>
</dbReference>
<organism evidence="3 4">
    <name type="scientific">Triparma verrucosa</name>
    <dbReference type="NCBI Taxonomy" id="1606542"/>
    <lineage>
        <taxon>Eukaryota</taxon>
        <taxon>Sar</taxon>
        <taxon>Stramenopiles</taxon>
        <taxon>Ochrophyta</taxon>
        <taxon>Bolidophyceae</taxon>
        <taxon>Parmales</taxon>
        <taxon>Triparmaceae</taxon>
        <taxon>Triparma</taxon>
    </lineage>
</organism>
<feature type="domain" description="DUF676" evidence="2">
    <location>
        <begin position="118"/>
        <end position="171"/>
    </location>
</feature>
<dbReference type="Proteomes" id="UP001165160">
    <property type="component" value="Unassembled WGS sequence"/>
</dbReference>
<protein>
    <recommendedName>
        <fullName evidence="2">DUF676 domain-containing protein</fullName>
    </recommendedName>
</protein>
<evidence type="ECO:0000313" key="4">
    <source>
        <dbReference type="Proteomes" id="UP001165160"/>
    </source>
</evidence>
<gene>
    <name evidence="3" type="ORF">TrVE_jg10668</name>
</gene>
<dbReference type="InterPro" id="IPR029058">
    <property type="entry name" value="AB_hydrolase_fold"/>
</dbReference>
<dbReference type="EMBL" id="BRXX01000338">
    <property type="protein sequence ID" value="GMI05827.1"/>
    <property type="molecule type" value="Genomic_DNA"/>
</dbReference>
<feature type="chain" id="PRO_5040734638" description="DUF676 domain-containing protein" evidence="1">
    <location>
        <begin position="20"/>
        <end position="307"/>
    </location>
</feature>
<feature type="signal peptide" evidence="1">
    <location>
        <begin position="1"/>
        <end position="19"/>
    </location>
</feature>
<keyword evidence="1" id="KW-0732">Signal</keyword>
<dbReference type="PANTHER" id="PTHR47909:SF2">
    <property type="entry name" value="GPI INOSITOL-DEACYLASE"/>
    <property type="match status" value="1"/>
</dbReference>
<proteinExistence type="predicted"/>
<accession>A0A9W7CFX2</accession>
<dbReference type="AlphaFoldDB" id="A0A9W7CFX2"/>
<comment type="caution">
    <text evidence="3">The sequence shown here is derived from an EMBL/GenBank/DDBJ whole genome shotgun (WGS) entry which is preliminary data.</text>
</comment>
<keyword evidence="4" id="KW-1185">Reference proteome</keyword>